<dbReference type="EMBL" id="JAADJZ010000004">
    <property type="protein sequence ID" value="KAF2875953.1"/>
    <property type="molecule type" value="Genomic_DNA"/>
</dbReference>
<gene>
    <name evidence="2" type="ORF">BDV95DRAFT_286412</name>
</gene>
<sequence length="164" mass="18752">MGCVMCIGQDERRIAHAAGHRARFLELRKDGQVGLVGWLRETSRSPYVLILPQRVERKKEPLNGECWPGYWRRPEDHRKASRLSGFPFDDVAVVFVDAQTSVPTNGYSAKTNQENKTASKTSRRSPLRSPNCPSMRDRSLCHRQRSASFKTYLYTPARTPPHLL</sequence>
<evidence type="ECO:0000313" key="2">
    <source>
        <dbReference type="EMBL" id="KAF2875953.1"/>
    </source>
</evidence>
<organism evidence="2 3">
    <name type="scientific">Massariosphaeria phaeospora</name>
    <dbReference type="NCBI Taxonomy" id="100035"/>
    <lineage>
        <taxon>Eukaryota</taxon>
        <taxon>Fungi</taxon>
        <taxon>Dikarya</taxon>
        <taxon>Ascomycota</taxon>
        <taxon>Pezizomycotina</taxon>
        <taxon>Dothideomycetes</taxon>
        <taxon>Pleosporomycetidae</taxon>
        <taxon>Pleosporales</taxon>
        <taxon>Pleosporales incertae sedis</taxon>
        <taxon>Massariosphaeria</taxon>
    </lineage>
</organism>
<dbReference type="Proteomes" id="UP000481861">
    <property type="component" value="Unassembled WGS sequence"/>
</dbReference>
<keyword evidence="3" id="KW-1185">Reference proteome</keyword>
<proteinExistence type="predicted"/>
<reference evidence="2 3" key="1">
    <citation type="submission" date="2020-01" db="EMBL/GenBank/DDBJ databases">
        <authorList>
            <consortium name="DOE Joint Genome Institute"/>
            <person name="Haridas S."/>
            <person name="Albert R."/>
            <person name="Binder M."/>
            <person name="Bloem J."/>
            <person name="Labutti K."/>
            <person name="Salamov A."/>
            <person name="Andreopoulos B."/>
            <person name="Baker S.E."/>
            <person name="Barry K."/>
            <person name="Bills G."/>
            <person name="Bluhm B.H."/>
            <person name="Cannon C."/>
            <person name="Castanera R."/>
            <person name="Culley D.E."/>
            <person name="Daum C."/>
            <person name="Ezra D."/>
            <person name="Gonzalez J.B."/>
            <person name="Henrissat B."/>
            <person name="Kuo A."/>
            <person name="Liang C."/>
            <person name="Lipzen A."/>
            <person name="Lutzoni F."/>
            <person name="Magnuson J."/>
            <person name="Mondo S."/>
            <person name="Nolan M."/>
            <person name="Ohm R."/>
            <person name="Pangilinan J."/>
            <person name="Park H.-J.H."/>
            <person name="Ramirez L."/>
            <person name="Alfaro M."/>
            <person name="Sun H."/>
            <person name="Tritt A."/>
            <person name="Yoshinaga Y."/>
            <person name="Zwiers L.-H.L."/>
            <person name="Turgeon B.G."/>
            <person name="Goodwin S.B."/>
            <person name="Spatafora J.W."/>
            <person name="Crous P.W."/>
            <person name="Grigoriev I.V."/>
        </authorList>
    </citation>
    <scope>NUCLEOTIDE SEQUENCE [LARGE SCALE GENOMIC DNA]</scope>
    <source>
        <strain evidence="2 3">CBS 611.86</strain>
    </source>
</reference>
<feature type="compositionally biased region" description="Polar residues" evidence="1">
    <location>
        <begin position="103"/>
        <end position="120"/>
    </location>
</feature>
<name>A0A7C8IGP9_9PLEO</name>
<evidence type="ECO:0000313" key="3">
    <source>
        <dbReference type="Proteomes" id="UP000481861"/>
    </source>
</evidence>
<dbReference type="AlphaFoldDB" id="A0A7C8IGP9"/>
<feature type="region of interest" description="Disordered" evidence="1">
    <location>
        <begin position="103"/>
        <end position="138"/>
    </location>
</feature>
<evidence type="ECO:0000256" key="1">
    <source>
        <dbReference type="SAM" id="MobiDB-lite"/>
    </source>
</evidence>
<comment type="caution">
    <text evidence="2">The sequence shown here is derived from an EMBL/GenBank/DDBJ whole genome shotgun (WGS) entry which is preliminary data.</text>
</comment>
<protein>
    <submittedName>
        <fullName evidence="2">Uncharacterized protein</fullName>
    </submittedName>
</protein>
<accession>A0A7C8IGP9</accession>